<gene>
    <name evidence="1" type="ORF">SAMN05444484_106231</name>
</gene>
<organism evidence="1 2">
    <name type="scientific">Flavobacterium chilense</name>
    <dbReference type="NCBI Taxonomy" id="946677"/>
    <lineage>
        <taxon>Bacteria</taxon>
        <taxon>Pseudomonadati</taxon>
        <taxon>Bacteroidota</taxon>
        <taxon>Flavobacteriia</taxon>
        <taxon>Flavobacteriales</taxon>
        <taxon>Flavobacteriaceae</taxon>
        <taxon>Flavobacterium</taxon>
    </lineage>
</organism>
<dbReference type="STRING" id="946677.SAMN05444484_106231"/>
<reference evidence="2" key="1">
    <citation type="submission" date="2016-11" db="EMBL/GenBank/DDBJ databases">
        <authorList>
            <person name="Varghese N."/>
            <person name="Submissions S."/>
        </authorList>
    </citation>
    <scope>NUCLEOTIDE SEQUENCE [LARGE SCALE GENOMIC DNA]</scope>
    <source>
        <strain evidence="2">DSM 24724</strain>
    </source>
</reference>
<evidence type="ECO:0000313" key="1">
    <source>
        <dbReference type="EMBL" id="SHM49584.1"/>
    </source>
</evidence>
<accession>A0A1M7J9C3</accession>
<dbReference type="PROSITE" id="PS51257">
    <property type="entry name" value="PROKAR_LIPOPROTEIN"/>
    <property type="match status" value="1"/>
</dbReference>
<evidence type="ECO:0000313" key="2">
    <source>
        <dbReference type="Proteomes" id="UP000184028"/>
    </source>
</evidence>
<dbReference type="OrthoDB" id="1367246at2"/>
<dbReference type="EMBL" id="FRBT01000006">
    <property type="protein sequence ID" value="SHM49584.1"/>
    <property type="molecule type" value="Genomic_DNA"/>
</dbReference>
<evidence type="ECO:0008006" key="3">
    <source>
        <dbReference type="Google" id="ProtNLM"/>
    </source>
</evidence>
<sequence length="166" mass="19187">MKKSKSTLLIIICISIMSSCSSFRRKLGTNNKGRYIVTVGKNRSKGENETFNFRGQVFDVVTIRGHVFDLKTRKPLRYAVATAGCFKFITTDNGEYSFKTRNIEGKSFQMDLAAMYYHTIETDFIDIYNKKEIIIDFYLAEDSRSFPDCVQGETHEQMQKELNNLK</sequence>
<dbReference type="AlphaFoldDB" id="A0A1M7J9C3"/>
<protein>
    <recommendedName>
        <fullName evidence="3">CarboxypepD_reg-like domain-containing protein</fullName>
    </recommendedName>
</protein>
<proteinExistence type="predicted"/>
<name>A0A1M7J9C3_9FLAO</name>
<keyword evidence="2" id="KW-1185">Reference proteome</keyword>
<dbReference type="RefSeq" id="WP_143155057.1">
    <property type="nucleotide sequence ID" value="NZ_FRBT01000006.1"/>
</dbReference>
<dbReference type="Proteomes" id="UP000184028">
    <property type="component" value="Unassembled WGS sequence"/>
</dbReference>